<keyword evidence="1" id="KW-0472">Membrane</keyword>
<evidence type="ECO:0008006" key="4">
    <source>
        <dbReference type="Google" id="ProtNLM"/>
    </source>
</evidence>
<accession>A0A0P1ANH9</accession>
<sequence length="140" mass="15481">MTNDQVVMSFEALRSPSNLPLLPAVPINPENTVTVHVRDYNGIAQPVVVPVGSTLSELLNAAFRKASFGRGAILGLEDDNLQLYQCVTAVDATRWTADQPLQVKYKRPSCCEKMGEFADHYMGWVVAFIMLLQLYAAHRG</sequence>
<evidence type="ECO:0000313" key="3">
    <source>
        <dbReference type="Proteomes" id="UP000054928"/>
    </source>
</evidence>
<dbReference type="GeneID" id="36408268"/>
<dbReference type="EMBL" id="CCYD01000653">
    <property type="protein sequence ID" value="CEG42983.1"/>
    <property type="molecule type" value="Genomic_DNA"/>
</dbReference>
<protein>
    <recommendedName>
        <fullName evidence="4">Ubiquitin-like domain-containing protein</fullName>
    </recommendedName>
</protein>
<evidence type="ECO:0000256" key="1">
    <source>
        <dbReference type="SAM" id="Phobius"/>
    </source>
</evidence>
<keyword evidence="1" id="KW-1133">Transmembrane helix</keyword>
<organism evidence="2 3">
    <name type="scientific">Plasmopara halstedii</name>
    <name type="common">Downy mildew of sunflower</name>
    <dbReference type="NCBI Taxonomy" id="4781"/>
    <lineage>
        <taxon>Eukaryota</taxon>
        <taxon>Sar</taxon>
        <taxon>Stramenopiles</taxon>
        <taxon>Oomycota</taxon>
        <taxon>Peronosporomycetes</taxon>
        <taxon>Peronosporales</taxon>
        <taxon>Peronosporaceae</taxon>
        <taxon>Plasmopara</taxon>
    </lineage>
</organism>
<feature type="transmembrane region" description="Helical" evidence="1">
    <location>
        <begin position="121"/>
        <end position="137"/>
    </location>
</feature>
<dbReference type="RefSeq" id="XP_024579352.1">
    <property type="nucleotide sequence ID" value="XM_024728924.1"/>
</dbReference>
<dbReference type="Proteomes" id="UP000054928">
    <property type="component" value="Unassembled WGS sequence"/>
</dbReference>
<keyword evidence="3" id="KW-1185">Reference proteome</keyword>
<keyword evidence="1" id="KW-0812">Transmembrane</keyword>
<proteinExistence type="predicted"/>
<reference evidence="3" key="1">
    <citation type="submission" date="2014-09" db="EMBL/GenBank/DDBJ databases">
        <authorList>
            <person name="Sharma Rahul"/>
            <person name="Thines Marco"/>
        </authorList>
    </citation>
    <scope>NUCLEOTIDE SEQUENCE [LARGE SCALE GENOMIC DNA]</scope>
</reference>
<evidence type="ECO:0000313" key="2">
    <source>
        <dbReference type="EMBL" id="CEG42983.1"/>
    </source>
</evidence>
<dbReference type="AlphaFoldDB" id="A0A0P1ANH9"/>
<name>A0A0P1ANH9_PLAHL</name>